<name>A0A6J6S3P6_9ZZZZ</name>
<proteinExistence type="predicted"/>
<dbReference type="EMBL" id="CAEZYW010000005">
    <property type="protein sequence ID" value="CAB4729149.1"/>
    <property type="molecule type" value="Genomic_DNA"/>
</dbReference>
<accession>A0A6J6S3P6</accession>
<dbReference type="PROSITE" id="PS51257">
    <property type="entry name" value="PROKAR_LIPOPROTEIN"/>
    <property type="match status" value="1"/>
</dbReference>
<organism evidence="1">
    <name type="scientific">freshwater metagenome</name>
    <dbReference type="NCBI Taxonomy" id="449393"/>
    <lineage>
        <taxon>unclassified sequences</taxon>
        <taxon>metagenomes</taxon>
        <taxon>ecological metagenomes</taxon>
    </lineage>
</organism>
<sequence>MRHQHLSPAARFGSTALAAALLLGTPALVSCGDAIQQGAEQIAEGAVGGNVDITDEGVTIEGEGGENLAMGSNLSLPNSWPSAVPAFEGGSLSVVSVSGANANAMWTYEGSGNDALATYRSALESAGYVIETESTIGGLTVINAVGTGFRIDATIGEVAGQTSITVTATPQP</sequence>
<protein>
    <submittedName>
        <fullName evidence="1">Unannotated protein</fullName>
    </submittedName>
</protein>
<gene>
    <name evidence="1" type="ORF">UFOPK2786_00065</name>
</gene>
<dbReference type="AlphaFoldDB" id="A0A6J6S3P6"/>
<reference evidence="1" key="1">
    <citation type="submission" date="2020-05" db="EMBL/GenBank/DDBJ databases">
        <authorList>
            <person name="Chiriac C."/>
            <person name="Salcher M."/>
            <person name="Ghai R."/>
            <person name="Kavagutti S V."/>
        </authorList>
    </citation>
    <scope>NUCLEOTIDE SEQUENCE</scope>
</reference>
<evidence type="ECO:0000313" key="1">
    <source>
        <dbReference type="EMBL" id="CAB4729149.1"/>
    </source>
</evidence>